<feature type="transmembrane region" description="Helical" evidence="1">
    <location>
        <begin position="129"/>
        <end position="153"/>
    </location>
</feature>
<dbReference type="AlphaFoldDB" id="A0A090N6D4"/>
<feature type="transmembrane region" description="Helical" evidence="1">
    <location>
        <begin position="159"/>
        <end position="181"/>
    </location>
</feature>
<dbReference type="Proteomes" id="UP000035762">
    <property type="component" value="Unassembled WGS sequence"/>
</dbReference>
<name>A0A090N6D4_AFIFE</name>
<accession>A0A090N6D4</accession>
<feature type="transmembrane region" description="Helical" evidence="1">
    <location>
        <begin position="44"/>
        <end position="65"/>
    </location>
</feature>
<feature type="transmembrane region" description="Helical" evidence="1">
    <location>
        <begin position="193"/>
        <end position="210"/>
    </location>
</feature>
<protein>
    <submittedName>
        <fullName evidence="2">Uncharacterized protein</fullName>
    </submittedName>
</protein>
<comment type="caution">
    <text evidence="2">The sequence shown here is derived from an EMBL/GenBank/DDBJ whole genome shotgun (WGS) entry which is preliminary data.</text>
</comment>
<dbReference type="STRING" id="1035.BN961_00028"/>
<evidence type="ECO:0000313" key="3">
    <source>
        <dbReference type="Proteomes" id="UP000035762"/>
    </source>
</evidence>
<dbReference type="EMBL" id="CCAZ020000001">
    <property type="protein sequence ID" value="CEG06658.1"/>
    <property type="molecule type" value="Genomic_DNA"/>
</dbReference>
<feature type="transmembrane region" description="Helical" evidence="1">
    <location>
        <begin position="12"/>
        <end position="37"/>
    </location>
</feature>
<keyword evidence="3" id="KW-1185">Reference proteome</keyword>
<feature type="transmembrane region" description="Helical" evidence="1">
    <location>
        <begin position="222"/>
        <end position="242"/>
    </location>
</feature>
<dbReference type="RefSeq" id="WP_048755481.1">
    <property type="nucleotide sequence ID" value="NZ_CCAZ020000001.1"/>
</dbReference>
<organism evidence="2 3">
    <name type="scientific">Afipia felis</name>
    <name type="common">Cat scratch disease bacillus</name>
    <dbReference type="NCBI Taxonomy" id="1035"/>
    <lineage>
        <taxon>Bacteria</taxon>
        <taxon>Pseudomonadati</taxon>
        <taxon>Pseudomonadota</taxon>
        <taxon>Alphaproteobacteria</taxon>
        <taxon>Hyphomicrobiales</taxon>
        <taxon>Nitrobacteraceae</taxon>
        <taxon>Afipia</taxon>
    </lineage>
</organism>
<sequence>MDAATWSVAAPAIGSAFFASLVEVVEAFTIVLAVGTLRGWRPAALGTLSALAVLGLAVVLLGPLLGRVPIQLLQLVIGVLLLLFGMGWLRKATLRAAGVIALHDEDAIFTSESAQLSKTADQRRASLDWIAGLTAFKAVLLEGLEVAFIVIAVGAGRGLLWPAAFGALAACLAVLTVGVAVHRPLAKVPENTLKFGVGVMLSAFGVFWTGEGLGIDWPGHDIALIAFAALFLVVALATAATLRRVQPRPVTAR</sequence>
<reference evidence="2 3" key="1">
    <citation type="journal article" date="2014" name="Genome Announc.">
        <title>Genome Sequence of Afipia felis Strain 76713, Isolated in Hospital Water Using an Amoeba Co-Culture Procedure.</title>
        <authorList>
            <person name="Benamar S."/>
            <person name="La Scola B."/>
            <person name="Croce O."/>
        </authorList>
    </citation>
    <scope>NUCLEOTIDE SEQUENCE [LARGE SCALE GENOMIC DNA]</scope>
    <source>
        <strain evidence="2 3">76713</strain>
    </source>
</reference>
<evidence type="ECO:0000313" key="2">
    <source>
        <dbReference type="EMBL" id="CEG06658.1"/>
    </source>
</evidence>
<proteinExistence type="predicted"/>
<keyword evidence="1" id="KW-0472">Membrane</keyword>
<dbReference type="OrthoDB" id="571245at2"/>
<keyword evidence="1" id="KW-1133">Transmembrane helix</keyword>
<evidence type="ECO:0000256" key="1">
    <source>
        <dbReference type="SAM" id="Phobius"/>
    </source>
</evidence>
<keyword evidence="1" id="KW-0812">Transmembrane</keyword>
<gene>
    <name evidence="2" type="ORF">BN961_00028</name>
</gene>
<feature type="transmembrane region" description="Helical" evidence="1">
    <location>
        <begin position="71"/>
        <end position="89"/>
    </location>
</feature>